<dbReference type="InterPro" id="IPR055148">
    <property type="entry name" value="ZW10_C_2"/>
</dbReference>
<feature type="compositionally biased region" description="Basic and acidic residues" evidence="1">
    <location>
        <begin position="488"/>
        <end position="504"/>
    </location>
</feature>
<proteinExistence type="predicted"/>
<reference evidence="5" key="1">
    <citation type="submission" date="2021-06" db="EMBL/GenBank/DDBJ databases">
        <authorList>
            <person name="Kallberg Y."/>
            <person name="Tangrot J."/>
            <person name="Rosling A."/>
        </authorList>
    </citation>
    <scope>NUCLEOTIDE SEQUENCE</scope>
    <source>
        <strain evidence="5">IA702</strain>
    </source>
</reference>
<evidence type="ECO:0000313" key="5">
    <source>
        <dbReference type="EMBL" id="CAG8494488.1"/>
    </source>
</evidence>
<dbReference type="GO" id="GO:0006888">
    <property type="term" value="P:endoplasmic reticulum to Golgi vesicle-mediated transport"/>
    <property type="evidence" value="ECO:0007669"/>
    <property type="project" value="TreeGrafter"/>
</dbReference>
<keyword evidence="6" id="KW-1185">Reference proteome</keyword>
<dbReference type="AlphaFoldDB" id="A0A9N8WUH7"/>
<name>A0A9N8WUH7_9GLOM</name>
<dbReference type="OrthoDB" id="534815at2759"/>
<dbReference type="Gene3D" id="1.10.357.150">
    <property type="match status" value="1"/>
</dbReference>
<evidence type="ECO:0000256" key="1">
    <source>
        <dbReference type="SAM" id="MobiDB-lite"/>
    </source>
</evidence>
<feature type="domain" description="Centromere/kinetochore protein zw10 middle" evidence="2">
    <location>
        <begin position="214"/>
        <end position="439"/>
    </location>
</feature>
<feature type="domain" description="ZW10 C-terminal helical" evidence="4">
    <location>
        <begin position="680"/>
        <end position="817"/>
    </location>
</feature>
<dbReference type="GO" id="GO:0007094">
    <property type="term" value="P:mitotic spindle assembly checkpoint signaling"/>
    <property type="evidence" value="ECO:0007669"/>
    <property type="project" value="TreeGrafter"/>
</dbReference>
<evidence type="ECO:0000313" key="6">
    <source>
        <dbReference type="Proteomes" id="UP000789572"/>
    </source>
</evidence>
<dbReference type="PANTHER" id="PTHR12205:SF0">
    <property type="entry name" value="CENTROMERE_KINETOCHORE PROTEIN ZW10 HOMOLOG"/>
    <property type="match status" value="1"/>
</dbReference>
<feature type="region of interest" description="Disordered" evidence="1">
    <location>
        <begin position="456"/>
        <end position="506"/>
    </location>
</feature>
<dbReference type="Pfam" id="PF22766">
    <property type="entry name" value="ZW10_C2"/>
    <property type="match status" value="1"/>
</dbReference>
<dbReference type="InterPro" id="IPR046362">
    <property type="entry name" value="Zw10/DSL1_C_sf"/>
</dbReference>
<organism evidence="5 6">
    <name type="scientific">Paraglomus occultum</name>
    <dbReference type="NCBI Taxonomy" id="144539"/>
    <lineage>
        <taxon>Eukaryota</taxon>
        <taxon>Fungi</taxon>
        <taxon>Fungi incertae sedis</taxon>
        <taxon>Mucoromycota</taxon>
        <taxon>Glomeromycotina</taxon>
        <taxon>Glomeromycetes</taxon>
        <taxon>Paraglomerales</taxon>
        <taxon>Paraglomeraceae</taxon>
        <taxon>Paraglomus</taxon>
    </lineage>
</organism>
<dbReference type="EMBL" id="CAJVPJ010000202">
    <property type="protein sequence ID" value="CAG8494488.1"/>
    <property type="molecule type" value="Genomic_DNA"/>
</dbReference>
<evidence type="ECO:0000259" key="4">
    <source>
        <dbReference type="Pfam" id="PF22766"/>
    </source>
</evidence>
<dbReference type="GO" id="GO:0005737">
    <property type="term" value="C:cytoplasm"/>
    <property type="evidence" value="ECO:0007669"/>
    <property type="project" value="GOC"/>
</dbReference>
<dbReference type="Pfam" id="PF20666">
    <property type="entry name" value="ZW10_C"/>
    <property type="match status" value="1"/>
</dbReference>
<dbReference type="InterPro" id="IPR048344">
    <property type="entry name" value="Zw10_middle"/>
</dbReference>
<evidence type="ECO:0000259" key="3">
    <source>
        <dbReference type="Pfam" id="PF20666"/>
    </source>
</evidence>
<accession>A0A9N8WUH7</accession>
<dbReference type="GO" id="GO:1990423">
    <property type="term" value="C:RZZ complex"/>
    <property type="evidence" value="ECO:0007669"/>
    <property type="project" value="TreeGrafter"/>
</dbReference>
<dbReference type="Proteomes" id="UP000789572">
    <property type="component" value="Unassembled WGS sequence"/>
</dbReference>
<dbReference type="PANTHER" id="PTHR12205">
    <property type="entry name" value="CENTROMERE/KINETOCHORE PROTEIN ZW10"/>
    <property type="match status" value="1"/>
</dbReference>
<gene>
    <name evidence="5" type="ORF">POCULU_LOCUS2248</name>
</gene>
<comment type="caution">
    <text evidence="5">The sequence shown here is derived from an EMBL/GenBank/DDBJ whole genome shotgun (WGS) entry which is preliminary data.</text>
</comment>
<sequence>MPPLPITVAGLPTALISSLLNDEIIQDQKIKEECNDLLSSSVADRITIISCVQKIDDRIRDTQTKILQKIITNHELFTKLYANSIQLRNKINVLFKEVDEVSREVNDPESGIKPKLLAALHENHVILQDVQNVKAVAETLEHLSKIKSLTQKFNEYLLHGRIEEAAGAAKDIDRLLESVPLRSERKIVIVERLKTQLSNIKDTLEKALIDLMSKAVIFEFIDENEQNGSTLTVLSTIQYLNYTIQLSSLLLSFKEVELIQNQLSMLKKDIMKYLIIPYLQNHGTWIAKIDSPDYITTKLTCRPPVASNDMPSSADLFKSLTILFHFIYTHIFGGTLLSPSSSASPLTDEYVSTFGTMFFPPLQQLIITEYLSHKIPVEISELDSFAVLAESAKEFEEEMRKLGFLPESDEMTLTEYVKDLDMHFTTKKRDILLEMGREAMIDKAFDSYVVDEKEELGNESGKVVGNERPVGESGEAEGSDEINNGKDPNGREKENGKQDSKADGWDVDWNEAWDEEDWENKQSTSVSDDSEPERYEITTKSKAIIGLVIKTLEEAKQLKAESAFQLYQSTLDLFDLYRVLMPVYHYEKFTSIPALAMLFYNDCMWLSRELIKLQKQFAGLFDEIGKEVVYNETVENLRELGTSWFNLQIDKQKQALSELFDELNGLQQSATEAKFEACKKAMMEIIYTVQLVSKVWQTVLPSPSHYKAISALIDHILLRMIEEVEDLADIALEESSHLNIICTMLYELERMFPKTEPIGKHSRAWHKFQQITEILNLSLAEIMDRYRGGILREFETEELVKLICALFSETAIRGRSVREIRGQ</sequence>
<protein>
    <submittedName>
        <fullName evidence="5">1531_t:CDS:1</fullName>
    </submittedName>
</protein>
<dbReference type="InterPro" id="IPR048343">
    <property type="entry name" value="ZW10_C"/>
</dbReference>
<dbReference type="Pfam" id="PF20665">
    <property type="entry name" value="Zw10_middle"/>
    <property type="match status" value="1"/>
</dbReference>
<evidence type="ECO:0000259" key="2">
    <source>
        <dbReference type="Pfam" id="PF20665"/>
    </source>
</evidence>
<feature type="domain" description="Centromere/kinetochore protein zw10 C-terminal" evidence="3">
    <location>
        <begin position="537"/>
        <end position="658"/>
    </location>
</feature>